<evidence type="ECO:0000313" key="4">
    <source>
        <dbReference type="Ensembl" id="ENSLLEP00000013524.1"/>
    </source>
</evidence>
<dbReference type="Pfam" id="PF13975">
    <property type="entry name" value="gag-asp_proteas"/>
    <property type="match status" value="1"/>
</dbReference>
<accession>A0A8C5MFU9</accession>
<dbReference type="PANTHER" id="PTHR15503">
    <property type="entry name" value="LDOC1 RELATED"/>
    <property type="match status" value="1"/>
</dbReference>
<dbReference type="AlphaFoldDB" id="A0A8C5MFU9"/>
<sequence length="386" mass="43754">MSLRQGRSEVEDYITEFRHLALESDWNEPALLTHFKLALSEGLKDELARTGTPNSLEDTMRLCIRIDRRLRERRAERTTVSIPQRRNAPPAPLPFPALPPPASEPMQVGAARGQLDERERDRRRSLGLCMYCGRAGHQLRECRLKPQNLTGKPKTHIKNFTNYCALGTSGEHLTINISLQWQDHTADLTALIDSGASQNFIDASLLQQLKVPYKKKRYPFSVSLLDGTLISSGLVTRETEIITMNIGAGHCEEIILDIIKTPIFPVILGIEWLRLHNPNIDWIEATLTFTSEHCVTKCIRPQNYILNNSTIPKLPIIYSDFHDIFEKKGADILPPHRSYDCPINILPGAMIPFGRVYSLSEPELKVLKEYIDENLTKGFIRPSTSP</sequence>
<dbReference type="InterPro" id="IPR032567">
    <property type="entry name" value="RTL1-rel"/>
</dbReference>
<dbReference type="CDD" id="cd00303">
    <property type="entry name" value="retropepsin_like"/>
    <property type="match status" value="1"/>
</dbReference>
<reference evidence="4" key="1">
    <citation type="submission" date="2025-08" db="UniProtKB">
        <authorList>
            <consortium name="Ensembl"/>
        </authorList>
    </citation>
    <scope>IDENTIFICATION</scope>
</reference>
<dbReference type="GO" id="GO:0008270">
    <property type="term" value="F:zinc ion binding"/>
    <property type="evidence" value="ECO:0007669"/>
    <property type="project" value="UniProtKB-KW"/>
</dbReference>
<keyword evidence="1" id="KW-0862">Zinc</keyword>
<evidence type="ECO:0000259" key="3">
    <source>
        <dbReference type="PROSITE" id="PS50158"/>
    </source>
</evidence>
<dbReference type="Ensembl" id="ENSLLET00000014049.1">
    <property type="protein sequence ID" value="ENSLLEP00000013524.1"/>
    <property type="gene ID" value="ENSLLEG00000008576.1"/>
</dbReference>
<dbReference type="PANTHER" id="PTHR15503:SF22">
    <property type="entry name" value="TRANSPOSON TY3-I GAG POLYPROTEIN"/>
    <property type="match status" value="1"/>
</dbReference>
<dbReference type="GO" id="GO:0003676">
    <property type="term" value="F:nucleic acid binding"/>
    <property type="evidence" value="ECO:0007669"/>
    <property type="project" value="InterPro"/>
</dbReference>
<dbReference type="Gene3D" id="2.40.70.10">
    <property type="entry name" value="Acid Proteases"/>
    <property type="match status" value="1"/>
</dbReference>
<dbReference type="Gene3D" id="3.10.10.10">
    <property type="entry name" value="HIV Type 1 Reverse Transcriptase, subunit A, domain 1"/>
    <property type="match status" value="1"/>
</dbReference>
<dbReference type="SUPFAM" id="SSF50630">
    <property type="entry name" value="Acid proteases"/>
    <property type="match status" value="1"/>
</dbReference>
<evidence type="ECO:0000256" key="2">
    <source>
        <dbReference type="SAM" id="MobiDB-lite"/>
    </source>
</evidence>
<dbReference type="SUPFAM" id="SSF56672">
    <property type="entry name" value="DNA/RNA polymerases"/>
    <property type="match status" value="1"/>
</dbReference>
<evidence type="ECO:0000256" key="1">
    <source>
        <dbReference type="PROSITE-ProRule" id="PRU00047"/>
    </source>
</evidence>
<dbReference type="Proteomes" id="UP000694569">
    <property type="component" value="Unplaced"/>
</dbReference>
<keyword evidence="1" id="KW-0479">Metal-binding</keyword>
<keyword evidence="5" id="KW-1185">Reference proteome</keyword>
<name>A0A8C5MFU9_9ANUR</name>
<feature type="domain" description="CCHC-type" evidence="3">
    <location>
        <begin position="129"/>
        <end position="143"/>
    </location>
</feature>
<keyword evidence="1" id="KW-0863">Zinc-finger</keyword>
<dbReference type="GeneTree" id="ENSGT00950000183173"/>
<dbReference type="SUPFAM" id="SSF57756">
    <property type="entry name" value="Retrovirus zinc finger-like domains"/>
    <property type="match status" value="1"/>
</dbReference>
<feature type="compositionally biased region" description="Pro residues" evidence="2">
    <location>
        <begin position="89"/>
        <end position="103"/>
    </location>
</feature>
<dbReference type="InterPro" id="IPR001878">
    <property type="entry name" value="Znf_CCHC"/>
</dbReference>
<evidence type="ECO:0000313" key="5">
    <source>
        <dbReference type="Proteomes" id="UP000694569"/>
    </source>
</evidence>
<dbReference type="InterPro" id="IPR036875">
    <property type="entry name" value="Znf_CCHC_sf"/>
</dbReference>
<dbReference type="PROSITE" id="PS50158">
    <property type="entry name" value="ZF_CCHC"/>
    <property type="match status" value="1"/>
</dbReference>
<feature type="region of interest" description="Disordered" evidence="2">
    <location>
        <begin position="75"/>
        <end position="119"/>
    </location>
</feature>
<proteinExistence type="predicted"/>
<dbReference type="InterPro" id="IPR043502">
    <property type="entry name" value="DNA/RNA_pol_sf"/>
</dbReference>
<reference evidence="4" key="2">
    <citation type="submission" date="2025-09" db="UniProtKB">
        <authorList>
            <consortium name="Ensembl"/>
        </authorList>
    </citation>
    <scope>IDENTIFICATION</scope>
</reference>
<dbReference type="InterPro" id="IPR021109">
    <property type="entry name" value="Peptidase_aspartic_dom_sf"/>
</dbReference>
<protein>
    <recommendedName>
        <fullName evidence="3">CCHC-type domain-containing protein</fullName>
    </recommendedName>
</protein>
<organism evidence="4 5">
    <name type="scientific">Leptobrachium leishanense</name>
    <name type="common">Leishan spiny toad</name>
    <dbReference type="NCBI Taxonomy" id="445787"/>
    <lineage>
        <taxon>Eukaryota</taxon>
        <taxon>Metazoa</taxon>
        <taxon>Chordata</taxon>
        <taxon>Craniata</taxon>
        <taxon>Vertebrata</taxon>
        <taxon>Euteleostomi</taxon>
        <taxon>Amphibia</taxon>
        <taxon>Batrachia</taxon>
        <taxon>Anura</taxon>
        <taxon>Pelobatoidea</taxon>
        <taxon>Megophryidae</taxon>
        <taxon>Leptobrachium</taxon>
    </lineage>
</organism>
<dbReference type="OrthoDB" id="8962781at2759"/>